<evidence type="ECO:0000256" key="4">
    <source>
        <dbReference type="ARBA" id="ARBA00022516"/>
    </source>
</evidence>
<keyword evidence="15 16" id="KW-0275">Fatty acid biosynthesis</keyword>
<keyword evidence="20" id="KW-1185">Reference proteome</keyword>
<evidence type="ECO:0000256" key="11">
    <source>
        <dbReference type="ARBA" id="ARBA00023002"/>
    </source>
</evidence>
<evidence type="ECO:0000256" key="9">
    <source>
        <dbReference type="ARBA" id="ARBA00022982"/>
    </source>
</evidence>
<feature type="transmembrane region" description="Helical" evidence="17">
    <location>
        <begin position="48"/>
        <end position="68"/>
    </location>
</feature>
<keyword evidence="14 17" id="KW-0472">Membrane</keyword>
<dbReference type="EC" id="1.14.19.1" evidence="16"/>
<keyword evidence="9 16" id="KW-0249">Electron transport</keyword>
<dbReference type="PANTHER" id="PTHR11351">
    <property type="entry name" value="ACYL-COA DESATURASE"/>
    <property type="match status" value="1"/>
</dbReference>
<organism evidence="19 20">
    <name type="scientific">Phanerochaete sordida</name>
    <dbReference type="NCBI Taxonomy" id="48140"/>
    <lineage>
        <taxon>Eukaryota</taxon>
        <taxon>Fungi</taxon>
        <taxon>Dikarya</taxon>
        <taxon>Basidiomycota</taxon>
        <taxon>Agaricomycotina</taxon>
        <taxon>Agaricomycetes</taxon>
        <taxon>Polyporales</taxon>
        <taxon>Phanerochaetaceae</taxon>
        <taxon>Phanerochaete</taxon>
    </lineage>
</organism>
<dbReference type="InterPro" id="IPR009160">
    <property type="entry name" value="Acyl-CoA_deSatase_haem/ster-bd"/>
</dbReference>
<sequence>MTISCGGWLDSWIPIHYHRSHHAFSQRQAGASASVRDNAQQSNYTNDVLWFNVFVVITTPLVSIYGLCSTPFSPRMAAFCVLYYLLNMIGITAGYHRLWSHRSYNAHPLLQLFYAIAGAGAIQGSILWWSRHHRSHHRYTDTDLDPYGAHRGLWWSHIGWMLTKPRIRPGAADTSDLKQNRVVMWQHRWFFALALAFGLVAPTVIPGLLWDDWWGGFFFAGFLRLTLVHHSVFSVNSLAHWLGSTTYDDKLSPRDHFLTALVTLGEGYHNFHHQFPVDYRNAVKWYQWDPTKWFIAACARLGLASHLRKFPEMELRKSELTMKLKTLKREQDTLQPPVESAKLPVVDWETYQQKAQEQPLVLVAGFIHDVEPFLDEHPGGRRLLETHVGRDATTAFFGGVYDHSNAAHNLLATMRVGALHGGLEQVSEQAIPPWQRLQIVSALDERARHD</sequence>
<dbReference type="Pfam" id="PF00487">
    <property type="entry name" value="FA_desaturase"/>
    <property type="match status" value="1"/>
</dbReference>
<dbReference type="InterPro" id="IPR001522">
    <property type="entry name" value="FADS-1_CS"/>
</dbReference>
<evidence type="ECO:0000256" key="10">
    <source>
        <dbReference type="ARBA" id="ARBA00022989"/>
    </source>
</evidence>
<dbReference type="PIRSF" id="PIRSF000345">
    <property type="entry name" value="OLE1"/>
    <property type="match status" value="1"/>
</dbReference>
<dbReference type="InterPro" id="IPR018506">
    <property type="entry name" value="Cyt_B5_heme-BS"/>
</dbReference>
<dbReference type="GO" id="GO:0005506">
    <property type="term" value="F:iron ion binding"/>
    <property type="evidence" value="ECO:0007669"/>
    <property type="project" value="TreeGrafter"/>
</dbReference>
<evidence type="ECO:0000313" key="19">
    <source>
        <dbReference type="EMBL" id="GJE84774.1"/>
    </source>
</evidence>
<keyword evidence="13 16" id="KW-0443">Lipid metabolism</keyword>
<dbReference type="GO" id="GO:0005789">
    <property type="term" value="C:endoplasmic reticulum membrane"/>
    <property type="evidence" value="ECO:0007669"/>
    <property type="project" value="TreeGrafter"/>
</dbReference>
<dbReference type="AlphaFoldDB" id="A0A9P3L7S6"/>
<dbReference type="SUPFAM" id="SSF55856">
    <property type="entry name" value="Cytochrome b5-like heme/steroid binding domain"/>
    <property type="match status" value="1"/>
</dbReference>
<evidence type="ECO:0000256" key="17">
    <source>
        <dbReference type="SAM" id="Phobius"/>
    </source>
</evidence>
<dbReference type="PANTHER" id="PTHR11351:SF31">
    <property type="entry name" value="DESATURASE 1, ISOFORM A-RELATED"/>
    <property type="match status" value="1"/>
</dbReference>
<evidence type="ECO:0000313" key="20">
    <source>
        <dbReference type="Proteomes" id="UP000703269"/>
    </source>
</evidence>
<reference evidence="19 20" key="1">
    <citation type="submission" date="2021-08" db="EMBL/GenBank/DDBJ databases">
        <title>Draft Genome Sequence of Phanerochaete sordida strain YK-624.</title>
        <authorList>
            <person name="Mori T."/>
            <person name="Dohra H."/>
            <person name="Suzuki T."/>
            <person name="Kawagishi H."/>
            <person name="Hirai H."/>
        </authorList>
    </citation>
    <scope>NUCLEOTIDE SEQUENCE [LARGE SCALE GENOMIC DNA]</scope>
    <source>
        <strain evidence="19 20">YK-624</strain>
    </source>
</reference>
<evidence type="ECO:0000259" key="18">
    <source>
        <dbReference type="PROSITE" id="PS50255"/>
    </source>
</evidence>
<comment type="caution">
    <text evidence="19">The sequence shown here is derived from an EMBL/GenBank/DDBJ whole genome shotgun (WGS) entry which is preliminary data.</text>
</comment>
<dbReference type="Proteomes" id="UP000703269">
    <property type="component" value="Unassembled WGS sequence"/>
</dbReference>
<dbReference type="GO" id="GO:0006636">
    <property type="term" value="P:unsaturated fatty acid biosynthetic process"/>
    <property type="evidence" value="ECO:0007669"/>
    <property type="project" value="UniProtKB-UniRule"/>
</dbReference>
<dbReference type="PROSITE" id="PS50255">
    <property type="entry name" value="CYTOCHROME_B5_2"/>
    <property type="match status" value="1"/>
</dbReference>
<dbReference type="GO" id="GO:0004768">
    <property type="term" value="F:stearoyl-CoA 9-desaturase activity"/>
    <property type="evidence" value="ECO:0007669"/>
    <property type="project" value="UniProtKB-UniRule"/>
</dbReference>
<keyword evidence="3 16" id="KW-0813">Transport</keyword>
<evidence type="ECO:0000256" key="14">
    <source>
        <dbReference type="ARBA" id="ARBA00023136"/>
    </source>
</evidence>
<evidence type="ECO:0000256" key="12">
    <source>
        <dbReference type="ARBA" id="ARBA00023004"/>
    </source>
</evidence>
<dbReference type="InterPro" id="IPR036400">
    <property type="entry name" value="Cyt_B5-like_heme/steroid_sf"/>
</dbReference>
<keyword evidence="4 16" id="KW-0444">Lipid biosynthesis</keyword>
<evidence type="ECO:0000256" key="1">
    <source>
        <dbReference type="ARBA" id="ARBA00004141"/>
    </source>
</evidence>
<evidence type="ECO:0000256" key="3">
    <source>
        <dbReference type="ARBA" id="ARBA00022448"/>
    </source>
</evidence>
<protein>
    <recommendedName>
        <fullName evidence="16">Acyl-CoA desaturase</fullName>
        <ecNumber evidence="16">1.14.19.1</ecNumber>
    </recommendedName>
</protein>
<dbReference type="Gene3D" id="3.10.120.10">
    <property type="entry name" value="Cytochrome b5-like heme/steroid binding domain"/>
    <property type="match status" value="1"/>
</dbReference>
<evidence type="ECO:0000256" key="2">
    <source>
        <dbReference type="ARBA" id="ARBA00009295"/>
    </source>
</evidence>
<dbReference type="InterPro" id="IPR005804">
    <property type="entry name" value="FA_desaturase_dom"/>
</dbReference>
<dbReference type="FunFam" id="3.10.120.10:FF:000004">
    <property type="entry name" value="Acyl-CoA desaturase"/>
    <property type="match status" value="1"/>
</dbReference>
<accession>A0A9P3L7S6</accession>
<evidence type="ECO:0000256" key="16">
    <source>
        <dbReference type="PIRNR" id="PIRNR000345"/>
    </source>
</evidence>
<comment type="cofactor">
    <cofactor evidence="16">
        <name>Fe(2+)</name>
        <dbReference type="ChEBI" id="CHEBI:29033"/>
    </cofactor>
    <text evidence="16">Expected to bind 2 Fe(2+) ions per subunit.</text>
</comment>
<dbReference type="Pfam" id="PF00173">
    <property type="entry name" value="Cyt-b5"/>
    <property type="match status" value="1"/>
</dbReference>
<dbReference type="PROSITE" id="PS00476">
    <property type="entry name" value="FATTY_ACID_DESATUR_1"/>
    <property type="match status" value="1"/>
</dbReference>
<dbReference type="InterPro" id="IPR001199">
    <property type="entry name" value="Cyt_B5-like_heme/steroid-bd"/>
</dbReference>
<comment type="catalytic activity">
    <reaction evidence="16">
        <text>octadecanoyl-CoA + 2 Fe(II)-[cytochrome b5] + O2 + 2 H(+) = (9Z)-octadecenoyl-CoA + 2 Fe(III)-[cytochrome b5] + 2 H2O</text>
        <dbReference type="Rhea" id="RHEA:19721"/>
        <dbReference type="Rhea" id="RHEA-COMP:10438"/>
        <dbReference type="Rhea" id="RHEA-COMP:10439"/>
        <dbReference type="ChEBI" id="CHEBI:15377"/>
        <dbReference type="ChEBI" id="CHEBI:15378"/>
        <dbReference type="ChEBI" id="CHEBI:15379"/>
        <dbReference type="ChEBI" id="CHEBI:29033"/>
        <dbReference type="ChEBI" id="CHEBI:29034"/>
        <dbReference type="ChEBI" id="CHEBI:57387"/>
        <dbReference type="ChEBI" id="CHEBI:57394"/>
        <dbReference type="EC" id="1.14.19.1"/>
    </reaction>
</comment>
<comment type="subcellular location">
    <subcellularLocation>
        <location evidence="1">Membrane</location>
        <topology evidence="1">Multi-pass membrane protein</topology>
    </subcellularLocation>
</comment>
<dbReference type="SMART" id="SM01117">
    <property type="entry name" value="Cyt-b5"/>
    <property type="match status" value="1"/>
</dbReference>
<evidence type="ECO:0000256" key="13">
    <source>
        <dbReference type="ARBA" id="ARBA00023098"/>
    </source>
</evidence>
<evidence type="ECO:0000256" key="8">
    <source>
        <dbReference type="ARBA" id="ARBA00022832"/>
    </source>
</evidence>
<feature type="domain" description="Cytochrome b5 heme-binding" evidence="18">
    <location>
        <begin position="349"/>
        <end position="420"/>
    </location>
</feature>
<comment type="similarity">
    <text evidence="2 16">Belongs to the fatty acid desaturase type 1 family.</text>
</comment>
<feature type="transmembrane region" description="Helical" evidence="17">
    <location>
        <begin position="189"/>
        <end position="210"/>
    </location>
</feature>
<keyword evidence="7 16" id="KW-0479">Metal-binding</keyword>
<keyword evidence="8 16" id="KW-0276">Fatty acid metabolism</keyword>
<dbReference type="OrthoDB" id="10260134at2759"/>
<keyword evidence="12 16" id="KW-0408">Iron</keyword>
<dbReference type="GO" id="GO:0020037">
    <property type="term" value="F:heme binding"/>
    <property type="evidence" value="ECO:0007669"/>
    <property type="project" value="InterPro"/>
</dbReference>
<dbReference type="CDD" id="cd03505">
    <property type="entry name" value="Delta9-FADS-like"/>
    <property type="match status" value="1"/>
</dbReference>
<dbReference type="InterPro" id="IPR015876">
    <property type="entry name" value="Acyl-CoA_DS"/>
</dbReference>
<feature type="transmembrane region" description="Helical" evidence="17">
    <location>
        <begin position="80"/>
        <end position="99"/>
    </location>
</feature>
<gene>
    <name evidence="19" type="ORF">PsYK624_008500</name>
</gene>
<dbReference type="EMBL" id="BPQB01000001">
    <property type="protein sequence ID" value="GJE84774.1"/>
    <property type="molecule type" value="Genomic_DNA"/>
</dbReference>
<evidence type="ECO:0000256" key="15">
    <source>
        <dbReference type="ARBA" id="ARBA00023160"/>
    </source>
</evidence>
<evidence type="ECO:0000256" key="7">
    <source>
        <dbReference type="ARBA" id="ARBA00022723"/>
    </source>
</evidence>
<evidence type="ECO:0000256" key="6">
    <source>
        <dbReference type="ARBA" id="ARBA00022692"/>
    </source>
</evidence>
<evidence type="ECO:0000256" key="5">
    <source>
        <dbReference type="ARBA" id="ARBA00022617"/>
    </source>
</evidence>
<keyword evidence="6 17" id="KW-0812">Transmembrane</keyword>
<feature type="transmembrane region" description="Helical" evidence="17">
    <location>
        <begin position="111"/>
        <end position="129"/>
    </location>
</feature>
<dbReference type="PROSITE" id="PS00191">
    <property type="entry name" value="CYTOCHROME_B5_1"/>
    <property type="match status" value="1"/>
</dbReference>
<keyword evidence="10 17" id="KW-1133">Transmembrane helix</keyword>
<keyword evidence="5 16" id="KW-0349">Heme</keyword>
<proteinExistence type="inferred from homology"/>
<dbReference type="PRINTS" id="PR00075">
    <property type="entry name" value="FACDDSATRASE"/>
</dbReference>
<comment type="function">
    <text evidence="16">Stearoyl-CoA desaturase that utilizes O(2) and electrons from reduced cytochrome b5 to introduce the first double bond into saturated fatty acyl-CoA substrates.</text>
</comment>
<keyword evidence="11 16" id="KW-0560">Oxidoreductase</keyword>
<name>A0A9P3L7S6_9APHY</name>